<name>A0ABW1S9G1_9PROT</name>
<comment type="caution">
    <text evidence="1">The sequence shown here is derived from an EMBL/GenBank/DDBJ whole genome shotgun (WGS) entry which is preliminary data.</text>
</comment>
<accession>A0ABW1S9G1</accession>
<keyword evidence="2" id="KW-1185">Reference proteome</keyword>
<proteinExistence type="predicted"/>
<sequence>MFEFSSSDIDEIDALWRQCSTDHPWAGWAKPGGRNDEVWIFRRRNNWRRFSLIRTRLTYRLLDEKGRVVAVARRLSDLLDRVEGIPGIHESVDW</sequence>
<evidence type="ECO:0000313" key="2">
    <source>
        <dbReference type="Proteomes" id="UP001596303"/>
    </source>
</evidence>
<dbReference type="EMBL" id="JBHSSW010000009">
    <property type="protein sequence ID" value="MFC6198084.1"/>
    <property type="molecule type" value="Genomic_DNA"/>
</dbReference>
<protein>
    <submittedName>
        <fullName evidence="1">Uncharacterized protein</fullName>
    </submittedName>
</protein>
<evidence type="ECO:0000313" key="1">
    <source>
        <dbReference type="EMBL" id="MFC6198084.1"/>
    </source>
</evidence>
<organism evidence="1 2">
    <name type="scientific">Ponticaulis profundi</name>
    <dbReference type="NCBI Taxonomy" id="2665222"/>
    <lineage>
        <taxon>Bacteria</taxon>
        <taxon>Pseudomonadati</taxon>
        <taxon>Pseudomonadota</taxon>
        <taxon>Alphaproteobacteria</taxon>
        <taxon>Hyphomonadales</taxon>
        <taxon>Hyphomonadaceae</taxon>
        <taxon>Ponticaulis</taxon>
    </lineage>
</organism>
<dbReference type="RefSeq" id="WP_377377959.1">
    <property type="nucleotide sequence ID" value="NZ_JBHSSW010000009.1"/>
</dbReference>
<dbReference type="Proteomes" id="UP001596303">
    <property type="component" value="Unassembled WGS sequence"/>
</dbReference>
<gene>
    <name evidence="1" type="ORF">ACFQDM_08340</name>
</gene>
<reference evidence="2" key="1">
    <citation type="journal article" date="2019" name="Int. J. Syst. Evol. Microbiol.">
        <title>The Global Catalogue of Microorganisms (GCM) 10K type strain sequencing project: providing services to taxonomists for standard genome sequencing and annotation.</title>
        <authorList>
            <consortium name="The Broad Institute Genomics Platform"/>
            <consortium name="The Broad Institute Genome Sequencing Center for Infectious Disease"/>
            <person name="Wu L."/>
            <person name="Ma J."/>
        </authorList>
    </citation>
    <scope>NUCLEOTIDE SEQUENCE [LARGE SCALE GENOMIC DNA]</scope>
    <source>
        <strain evidence="2">CGMCC-1.15741</strain>
    </source>
</reference>